<organism evidence="1 2">
    <name type="scientific">Spongiibacter nanhainus</name>
    <dbReference type="NCBI Taxonomy" id="2794344"/>
    <lineage>
        <taxon>Bacteria</taxon>
        <taxon>Pseudomonadati</taxon>
        <taxon>Pseudomonadota</taxon>
        <taxon>Gammaproteobacteria</taxon>
        <taxon>Cellvibrionales</taxon>
        <taxon>Spongiibacteraceae</taxon>
        <taxon>Spongiibacter</taxon>
    </lineage>
</organism>
<dbReference type="NCBIfam" id="NF041512">
    <property type="entry name" value="PA2817_fam"/>
    <property type="match status" value="1"/>
</dbReference>
<dbReference type="AlphaFoldDB" id="A0A7T4R3L5"/>
<reference evidence="1 2" key="1">
    <citation type="submission" date="2020-12" db="EMBL/GenBank/DDBJ databases">
        <authorList>
            <person name="Shan Y."/>
        </authorList>
    </citation>
    <scope>NUCLEOTIDE SEQUENCE [LARGE SCALE GENOMIC DNA]</scope>
    <source>
        <strain evidence="2">csc3.9</strain>
    </source>
</reference>
<gene>
    <name evidence="1" type="ORF">I6N98_08490</name>
</gene>
<dbReference type="InterPro" id="IPR048156">
    <property type="entry name" value="PA2817-like"/>
</dbReference>
<name>A0A7T4R3L5_9GAMM</name>
<proteinExistence type="predicted"/>
<evidence type="ECO:0000313" key="2">
    <source>
        <dbReference type="Proteomes" id="UP000596063"/>
    </source>
</evidence>
<dbReference type="RefSeq" id="WP_198571340.1">
    <property type="nucleotide sequence ID" value="NZ_CP066167.1"/>
</dbReference>
<keyword evidence="2" id="KW-1185">Reference proteome</keyword>
<protein>
    <recommendedName>
        <fullName evidence="3">Dehydrogenase</fullName>
    </recommendedName>
</protein>
<dbReference type="Proteomes" id="UP000596063">
    <property type="component" value="Chromosome"/>
</dbReference>
<dbReference type="EMBL" id="CP066167">
    <property type="protein sequence ID" value="QQD19856.1"/>
    <property type="molecule type" value="Genomic_DNA"/>
</dbReference>
<sequence length="135" mass="15382">MNPRLDYFATLLDNLIDHCQKTLAGDPLHSQEAADGLMDTLRQCQSELQSGGDYPALGQQLIGTIVTHFPDIMPSVHRDLLWCFGGECLHFLGDEELERYQALEDRYFLDSPEQSTQAHDGNRYRDLRAQVFGMH</sequence>
<evidence type="ECO:0000313" key="1">
    <source>
        <dbReference type="EMBL" id="QQD19856.1"/>
    </source>
</evidence>
<evidence type="ECO:0008006" key="3">
    <source>
        <dbReference type="Google" id="ProtNLM"/>
    </source>
</evidence>
<accession>A0A7T4R3L5</accession>
<dbReference type="KEGG" id="snan:I6N98_08490"/>